<name>A0A1I8A1T6_9BILA</name>
<reference evidence="2" key="1">
    <citation type="submission" date="2016-11" db="UniProtKB">
        <authorList>
            <consortium name="WormBaseParasite"/>
        </authorList>
    </citation>
    <scope>IDENTIFICATION</scope>
</reference>
<dbReference type="Proteomes" id="UP000095287">
    <property type="component" value="Unplaced"/>
</dbReference>
<dbReference type="WBParaSite" id="L893_g32161.t1">
    <property type="protein sequence ID" value="L893_g32161.t1"/>
    <property type="gene ID" value="L893_g32161"/>
</dbReference>
<evidence type="ECO:0000313" key="2">
    <source>
        <dbReference type="WBParaSite" id="L893_g32161.t1"/>
    </source>
</evidence>
<evidence type="ECO:0000313" key="1">
    <source>
        <dbReference type="Proteomes" id="UP000095287"/>
    </source>
</evidence>
<dbReference type="AlphaFoldDB" id="A0A1I8A1T6"/>
<protein>
    <submittedName>
        <fullName evidence="2">Protein-tyrosine-phosphatase</fullName>
    </submittedName>
</protein>
<accession>A0A1I8A1T6</accession>
<proteinExistence type="predicted"/>
<keyword evidence="1" id="KW-1185">Reference proteome</keyword>
<sequence length="114" mass="12520">MIHSLLSRVGPQSQWCDDRCPKLVACYGSTTQTAHGLRGLYLGASLFFCGVDRVHVCSTVPVCLSEQHTLMSPLEEGEEALLRRQAPSKQGRWSLLSPQTCETIAISIFVLLST</sequence>
<organism evidence="1 2">
    <name type="scientific">Steinernema glaseri</name>
    <dbReference type="NCBI Taxonomy" id="37863"/>
    <lineage>
        <taxon>Eukaryota</taxon>
        <taxon>Metazoa</taxon>
        <taxon>Ecdysozoa</taxon>
        <taxon>Nematoda</taxon>
        <taxon>Chromadorea</taxon>
        <taxon>Rhabditida</taxon>
        <taxon>Tylenchina</taxon>
        <taxon>Panagrolaimomorpha</taxon>
        <taxon>Strongyloidoidea</taxon>
        <taxon>Steinernematidae</taxon>
        <taxon>Steinernema</taxon>
    </lineage>
</organism>